<accession>A0AAU9CWQ5</accession>
<organism evidence="3 4">
    <name type="scientific">Fulvitalea axinellae</name>
    <dbReference type="NCBI Taxonomy" id="1182444"/>
    <lineage>
        <taxon>Bacteria</taxon>
        <taxon>Pseudomonadati</taxon>
        <taxon>Bacteroidota</taxon>
        <taxon>Cytophagia</taxon>
        <taxon>Cytophagales</taxon>
        <taxon>Persicobacteraceae</taxon>
        <taxon>Fulvitalea</taxon>
    </lineage>
</organism>
<dbReference type="InterPro" id="IPR051917">
    <property type="entry name" value="Transposase-Integrase"/>
</dbReference>
<dbReference type="InterPro" id="IPR025246">
    <property type="entry name" value="IS30-like_HTH"/>
</dbReference>
<keyword evidence="4" id="KW-1185">Reference proteome</keyword>
<evidence type="ECO:0000313" key="3">
    <source>
        <dbReference type="EMBL" id="BDD08018.1"/>
    </source>
</evidence>
<dbReference type="GO" id="GO:0005829">
    <property type="term" value="C:cytosol"/>
    <property type="evidence" value="ECO:0007669"/>
    <property type="project" value="TreeGrafter"/>
</dbReference>
<dbReference type="GO" id="GO:0004803">
    <property type="term" value="F:transposase activity"/>
    <property type="evidence" value="ECO:0007669"/>
    <property type="project" value="TreeGrafter"/>
</dbReference>
<feature type="domain" description="Transposase IS30-like HTH" evidence="2">
    <location>
        <begin position="4"/>
        <end position="46"/>
    </location>
</feature>
<dbReference type="EMBL" id="AP025314">
    <property type="protein sequence ID" value="BDD08018.1"/>
    <property type="molecule type" value="Genomic_DNA"/>
</dbReference>
<dbReference type="Proteomes" id="UP001348817">
    <property type="component" value="Chromosome"/>
</dbReference>
<protein>
    <recommendedName>
        <fullName evidence="2">Transposase IS30-like HTH domain-containing protein</fullName>
    </recommendedName>
</protein>
<reference evidence="3 4" key="1">
    <citation type="submission" date="2021-12" db="EMBL/GenBank/DDBJ databases">
        <title>Genome sequencing of bacteria with rrn-lacking chromosome and rrn-plasmid.</title>
        <authorList>
            <person name="Anda M."/>
            <person name="Iwasaki W."/>
        </authorList>
    </citation>
    <scope>NUCLEOTIDE SEQUENCE [LARGE SCALE GENOMIC DNA]</scope>
    <source>
        <strain evidence="3 4">DSM 100852</strain>
    </source>
</reference>
<evidence type="ECO:0000259" key="2">
    <source>
        <dbReference type="Pfam" id="PF13936"/>
    </source>
</evidence>
<evidence type="ECO:0000313" key="4">
    <source>
        <dbReference type="Proteomes" id="UP001348817"/>
    </source>
</evidence>
<dbReference type="PANTHER" id="PTHR10948:SF23">
    <property type="entry name" value="TRANSPOSASE INSI FOR INSERTION SEQUENCE ELEMENT IS30A-RELATED"/>
    <property type="match status" value="1"/>
</dbReference>
<feature type="region of interest" description="Disordered" evidence="1">
    <location>
        <begin position="157"/>
        <end position="191"/>
    </location>
</feature>
<dbReference type="KEGG" id="fax:FUAX_04500"/>
<dbReference type="PANTHER" id="PTHR10948">
    <property type="entry name" value="TRANSPOSASE"/>
    <property type="match status" value="1"/>
</dbReference>
<evidence type="ECO:0000256" key="1">
    <source>
        <dbReference type="SAM" id="MobiDB-lite"/>
    </source>
</evidence>
<name>A0AAU9CWQ5_9BACT</name>
<dbReference type="AlphaFoldDB" id="A0AAU9CWQ5"/>
<proteinExistence type="predicted"/>
<dbReference type="Pfam" id="PF13936">
    <property type="entry name" value="HTH_38"/>
    <property type="match status" value="1"/>
</dbReference>
<sequence length="191" mass="22275">MRTYNQLSQAERIFIARYTGYDMSVRWIAKAIRRAPSTISRELVRNGMGPHYCAETAHKLFKARKRMAVCGAIYGKPRHLRLRYYLHNGDRNLTRWLSDLNDYYRTRESFPAFQLIKRMRRPSLFAPQEKPNNIFSIREDLALLALQMEINARHAKAKPISNGRHVSPPQFTATHPSPDSLRIGRYDRSAA</sequence>
<dbReference type="RefSeq" id="WP_421825149.1">
    <property type="nucleotide sequence ID" value="NZ_AP025314.1"/>
</dbReference>
<feature type="compositionally biased region" description="Basic and acidic residues" evidence="1">
    <location>
        <begin position="182"/>
        <end position="191"/>
    </location>
</feature>
<gene>
    <name evidence="3" type="ORF">FUAX_04500</name>
</gene>
<dbReference type="GO" id="GO:0032196">
    <property type="term" value="P:transposition"/>
    <property type="evidence" value="ECO:0007669"/>
    <property type="project" value="TreeGrafter"/>
</dbReference>